<evidence type="ECO:0000313" key="2">
    <source>
        <dbReference type="Proteomes" id="UP000033588"/>
    </source>
</evidence>
<sequence>MNSVVTLPGSASGTTARYAQMVSSSKKSEWQIDRDLLQDRSFDFSRKFLPDGLSQIDRLTFLDGAEARLLSQIQGRTYAYIFGLVERFISAKMLDQGRAHVFDNQLALEALVRFSNDEIKHQELFRRMETMMSSHLPAGYRQVADPNEVARAVLAASTWSVLALTCHIELFVQAHYVQSIAPREELCPLFKDVFKFHWKDESRHVVLDELEWRDEHAKLSPAERDLAVTDLIALVAAVDAILQAQSAADADYFISNVSRSFSVDETAQIKACVLSAYRWQYIISGVRHPHFGRLLTQMTTPAQMSRIQTALAPIMSN</sequence>
<dbReference type="OrthoDB" id="571340at2"/>
<dbReference type="PATRIC" id="fig|294.132.peg.2022"/>
<dbReference type="InterPro" id="IPR025859">
    <property type="entry name" value="AurF/CmlI"/>
</dbReference>
<evidence type="ECO:0008006" key="3">
    <source>
        <dbReference type="Google" id="ProtNLM"/>
    </source>
</evidence>
<reference evidence="1 2" key="1">
    <citation type="submission" date="2015-03" db="EMBL/GenBank/DDBJ databases">
        <title>Comparative genomics of Pseudomonas insights into diversity of traits involved in vanlence and defense.</title>
        <authorList>
            <person name="Qin Y."/>
        </authorList>
    </citation>
    <scope>NUCLEOTIDE SEQUENCE [LARGE SCALE GENOMIC DNA]</scope>
    <source>
        <strain evidence="1 2">C8</strain>
    </source>
</reference>
<dbReference type="InterPro" id="IPR009078">
    <property type="entry name" value="Ferritin-like_SF"/>
</dbReference>
<dbReference type="AlphaFoldDB" id="A0A0F4U2B1"/>
<dbReference type="SUPFAM" id="SSF47240">
    <property type="entry name" value="Ferritin-like"/>
    <property type="match status" value="1"/>
</dbReference>
<dbReference type="EMBL" id="LACC01000002">
    <property type="protein sequence ID" value="KJZ50646.1"/>
    <property type="molecule type" value="Genomic_DNA"/>
</dbReference>
<gene>
    <name evidence="1" type="ORF">VC35_00215</name>
</gene>
<accession>A0A0F4U2B1</accession>
<name>A0A0F4U2B1_PSEFL</name>
<dbReference type="Proteomes" id="UP000033588">
    <property type="component" value="Unassembled WGS sequence"/>
</dbReference>
<evidence type="ECO:0000313" key="1">
    <source>
        <dbReference type="EMBL" id="KJZ50646.1"/>
    </source>
</evidence>
<dbReference type="Pfam" id="PF11583">
    <property type="entry name" value="AurF"/>
    <property type="match status" value="1"/>
</dbReference>
<dbReference type="RefSeq" id="WP_046037038.1">
    <property type="nucleotide sequence ID" value="NZ_LACC01000002.1"/>
</dbReference>
<proteinExistence type="predicted"/>
<organism evidence="1 2">
    <name type="scientific">Pseudomonas fluorescens</name>
    <dbReference type="NCBI Taxonomy" id="294"/>
    <lineage>
        <taxon>Bacteria</taxon>
        <taxon>Pseudomonadati</taxon>
        <taxon>Pseudomonadota</taxon>
        <taxon>Gammaproteobacteria</taxon>
        <taxon>Pseudomonadales</taxon>
        <taxon>Pseudomonadaceae</taxon>
        <taxon>Pseudomonas</taxon>
    </lineage>
</organism>
<protein>
    <recommendedName>
        <fullName evidence="3">Para-aminobenzoate N-oxygenase AurF</fullName>
    </recommendedName>
</protein>
<comment type="caution">
    <text evidence="1">The sequence shown here is derived from an EMBL/GenBank/DDBJ whole genome shotgun (WGS) entry which is preliminary data.</text>
</comment>